<keyword evidence="2" id="KW-0328">Glycosyltransferase</keyword>
<protein>
    <submittedName>
        <fullName evidence="2">Phosphoribosyltransferase family protein</fullName>
    </submittedName>
</protein>
<reference evidence="2 3" key="1">
    <citation type="submission" date="2023-05" db="EMBL/GenBank/DDBJ databases">
        <title>Sedimentitalea sp. nov. JM2-8.</title>
        <authorList>
            <person name="Huang J."/>
        </authorList>
    </citation>
    <scope>NUCLEOTIDE SEQUENCE [LARGE SCALE GENOMIC DNA]</scope>
    <source>
        <strain evidence="2 3">JM2-8</strain>
    </source>
</reference>
<dbReference type="CDD" id="cd06223">
    <property type="entry name" value="PRTases_typeI"/>
    <property type="match status" value="1"/>
</dbReference>
<dbReference type="Gene3D" id="3.30.1310.20">
    <property type="entry name" value="PRTase-like"/>
    <property type="match status" value="1"/>
</dbReference>
<organism evidence="2 3">
    <name type="scientific">Sedimentitalea xiamensis</name>
    <dbReference type="NCBI Taxonomy" id="3050037"/>
    <lineage>
        <taxon>Bacteria</taxon>
        <taxon>Pseudomonadati</taxon>
        <taxon>Pseudomonadota</taxon>
        <taxon>Alphaproteobacteria</taxon>
        <taxon>Rhodobacterales</taxon>
        <taxon>Paracoccaceae</taxon>
        <taxon>Sedimentitalea</taxon>
    </lineage>
</organism>
<accession>A0ABT7FEE3</accession>
<keyword evidence="2" id="KW-0808">Transferase</keyword>
<evidence type="ECO:0000259" key="1">
    <source>
        <dbReference type="Pfam" id="PF00156"/>
    </source>
</evidence>
<evidence type="ECO:0000313" key="2">
    <source>
        <dbReference type="EMBL" id="MDK3073492.1"/>
    </source>
</evidence>
<dbReference type="GO" id="GO:0016757">
    <property type="term" value="F:glycosyltransferase activity"/>
    <property type="evidence" value="ECO:0007669"/>
    <property type="project" value="UniProtKB-KW"/>
</dbReference>
<dbReference type="Proteomes" id="UP001227126">
    <property type="component" value="Unassembled WGS sequence"/>
</dbReference>
<dbReference type="InterPro" id="IPR029057">
    <property type="entry name" value="PRTase-like"/>
</dbReference>
<proteinExistence type="predicted"/>
<feature type="domain" description="Phosphoribosyltransferase" evidence="1">
    <location>
        <begin position="11"/>
        <end position="189"/>
    </location>
</feature>
<name>A0ABT7FEE3_9RHOB</name>
<sequence length="223" mass="24162">MDDSLFQFADRADAGRRLAQELADLCLDAPVVYALPRGGVPVAAEVAARLSAPLDLVLVRKLGAPGNPEVALGAVVEGSPPHLVLNEDVRRMSGADERFVETARRRELREMARRRAAYVGDRPRLDPAGRTAIVVDDGLATGATMKAALGALRRQGAARIVVALPVAPESSLKEIAELADDVLCLHPARQFFGVGAFYRDFRQLTDAQTVAALRDIWTMRDRQ</sequence>
<dbReference type="InterPro" id="IPR000836">
    <property type="entry name" value="PRTase_dom"/>
</dbReference>
<evidence type="ECO:0000313" key="3">
    <source>
        <dbReference type="Proteomes" id="UP001227126"/>
    </source>
</evidence>
<dbReference type="Gene3D" id="3.40.50.2020">
    <property type="match status" value="1"/>
</dbReference>
<comment type="caution">
    <text evidence="2">The sequence shown here is derived from an EMBL/GenBank/DDBJ whole genome shotgun (WGS) entry which is preliminary data.</text>
</comment>
<dbReference type="SUPFAM" id="SSF53271">
    <property type="entry name" value="PRTase-like"/>
    <property type="match status" value="1"/>
</dbReference>
<gene>
    <name evidence="2" type="ORF">QO034_10250</name>
</gene>
<keyword evidence="3" id="KW-1185">Reference proteome</keyword>
<dbReference type="RefSeq" id="WP_284485434.1">
    <property type="nucleotide sequence ID" value="NZ_JASNJE010000010.1"/>
</dbReference>
<dbReference type="Pfam" id="PF00156">
    <property type="entry name" value="Pribosyltran"/>
    <property type="match status" value="1"/>
</dbReference>
<dbReference type="EMBL" id="JASNJE010000010">
    <property type="protein sequence ID" value="MDK3073492.1"/>
    <property type="molecule type" value="Genomic_DNA"/>
</dbReference>